<evidence type="ECO:0000256" key="1">
    <source>
        <dbReference type="SAM" id="MobiDB-lite"/>
    </source>
</evidence>
<organism evidence="2 3">
    <name type="scientific">Gossypium barbadense</name>
    <name type="common">Sea Island cotton</name>
    <name type="synonym">Hibiscus barbadensis</name>
    <dbReference type="NCBI Taxonomy" id="3634"/>
    <lineage>
        <taxon>Eukaryota</taxon>
        <taxon>Viridiplantae</taxon>
        <taxon>Streptophyta</taxon>
        <taxon>Embryophyta</taxon>
        <taxon>Tracheophyta</taxon>
        <taxon>Spermatophyta</taxon>
        <taxon>Magnoliopsida</taxon>
        <taxon>eudicotyledons</taxon>
        <taxon>Gunneridae</taxon>
        <taxon>Pentapetalae</taxon>
        <taxon>rosids</taxon>
        <taxon>malvids</taxon>
        <taxon>Malvales</taxon>
        <taxon>Malvaceae</taxon>
        <taxon>Malvoideae</taxon>
        <taxon>Gossypium</taxon>
    </lineage>
</organism>
<dbReference type="AlphaFoldDB" id="A0A2P5YJ39"/>
<evidence type="ECO:0000313" key="3">
    <source>
        <dbReference type="Proteomes" id="UP000239757"/>
    </source>
</evidence>
<protein>
    <submittedName>
        <fullName evidence="2">Uncharacterized protein</fullName>
    </submittedName>
</protein>
<sequence>MESLNSSDGKQLAKVMVRLEEDTPVVVEVGFHNHSVQRRGYRGGRCRGRARHGSRKGPFPVELQILE</sequence>
<accession>A0A2P5YJ39</accession>
<dbReference type="Proteomes" id="UP000239757">
    <property type="component" value="Unassembled WGS sequence"/>
</dbReference>
<feature type="compositionally biased region" description="Basic residues" evidence="1">
    <location>
        <begin position="38"/>
        <end position="55"/>
    </location>
</feature>
<dbReference type="EMBL" id="KZ663130">
    <property type="protein sequence ID" value="PPS15613.1"/>
    <property type="molecule type" value="Genomic_DNA"/>
</dbReference>
<feature type="region of interest" description="Disordered" evidence="1">
    <location>
        <begin position="38"/>
        <end position="59"/>
    </location>
</feature>
<evidence type="ECO:0000313" key="2">
    <source>
        <dbReference type="EMBL" id="PPS15613.1"/>
    </source>
</evidence>
<gene>
    <name evidence="2" type="ORF">GOBAR_AA04964</name>
</gene>
<proteinExistence type="predicted"/>
<name>A0A2P5YJ39_GOSBA</name>
<reference evidence="2 3" key="1">
    <citation type="submission" date="2015-01" db="EMBL/GenBank/DDBJ databases">
        <title>Genome of allotetraploid Gossypium barbadense reveals genomic plasticity and fiber elongation in cotton evolution.</title>
        <authorList>
            <person name="Chen X."/>
            <person name="Liu X."/>
            <person name="Zhao B."/>
            <person name="Zheng H."/>
            <person name="Hu Y."/>
            <person name="Lu G."/>
            <person name="Yang C."/>
            <person name="Chen J."/>
            <person name="Shan C."/>
            <person name="Zhang L."/>
            <person name="Zhou Y."/>
            <person name="Wang L."/>
            <person name="Guo W."/>
            <person name="Bai Y."/>
            <person name="Ruan J."/>
            <person name="Shangguan X."/>
            <person name="Mao Y."/>
            <person name="Jiang J."/>
            <person name="Zhu Y."/>
            <person name="Lei J."/>
            <person name="Kang H."/>
            <person name="Chen S."/>
            <person name="He X."/>
            <person name="Wang R."/>
            <person name="Wang Y."/>
            <person name="Chen J."/>
            <person name="Wang L."/>
            <person name="Yu S."/>
            <person name="Wang B."/>
            <person name="Wei J."/>
            <person name="Song S."/>
            <person name="Lu X."/>
            <person name="Gao Z."/>
            <person name="Gu W."/>
            <person name="Deng X."/>
            <person name="Ma D."/>
            <person name="Wang S."/>
            <person name="Liang W."/>
            <person name="Fang L."/>
            <person name="Cai C."/>
            <person name="Zhu X."/>
            <person name="Zhou B."/>
            <person name="Zhang Y."/>
            <person name="Chen Z."/>
            <person name="Xu S."/>
            <person name="Zhu R."/>
            <person name="Wang S."/>
            <person name="Zhang T."/>
            <person name="Zhao G."/>
        </authorList>
    </citation>
    <scope>NUCLEOTIDE SEQUENCE [LARGE SCALE GENOMIC DNA]</scope>
    <source>
        <strain evidence="3">cv. Xinhai21</strain>
        <tissue evidence="2">Leaf</tissue>
    </source>
</reference>